<evidence type="ECO:0000256" key="1">
    <source>
        <dbReference type="ARBA" id="ARBA00023239"/>
    </source>
</evidence>
<evidence type="ECO:0000256" key="2">
    <source>
        <dbReference type="RuleBase" id="RU366034"/>
    </source>
</evidence>
<dbReference type="SFLD" id="SFLDG01020">
    <property type="entry name" value="Terpene_Cyclase_Like_2"/>
    <property type="match status" value="1"/>
</dbReference>
<dbReference type="EC" id="4.2.3.-" evidence="2"/>
<reference evidence="4 5" key="1">
    <citation type="submission" date="2019-06" db="EMBL/GenBank/DDBJ databases">
        <title>Whole genome shotgun sequence of Streptomyces cacaoi subsp. cacaoi NBRC 12748.</title>
        <authorList>
            <person name="Hosoyama A."/>
            <person name="Uohara A."/>
            <person name="Ohji S."/>
            <person name="Ichikawa N."/>
        </authorList>
    </citation>
    <scope>NUCLEOTIDE SEQUENCE [LARGE SCALE GENOMIC DNA]</scope>
    <source>
        <strain evidence="4 5">NBRC 12748</strain>
    </source>
</reference>
<evidence type="ECO:0000313" key="5">
    <source>
        <dbReference type="Proteomes" id="UP000319210"/>
    </source>
</evidence>
<keyword evidence="1 2" id="KW-0456">Lyase</keyword>
<comment type="cofactor">
    <cofactor evidence="2">
        <name>Mg(2+)</name>
        <dbReference type="ChEBI" id="CHEBI:18420"/>
    </cofactor>
</comment>
<keyword evidence="2" id="KW-0479">Metal-binding</keyword>
<dbReference type="Pfam" id="PF19086">
    <property type="entry name" value="Terpene_syn_C_2"/>
    <property type="match status" value="1"/>
</dbReference>
<dbReference type="PANTHER" id="PTHR35201">
    <property type="entry name" value="TERPENE SYNTHASE"/>
    <property type="match status" value="1"/>
</dbReference>
<feature type="region of interest" description="Disordered" evidence="3">
    <location>
        <begin position="354"/>
        <end position="393"/>
    </location>
</feature>
<dbReference type="GO" id="GO:0046872">
    <property type="term" value="F:metal ion binding"/>
    <property type="evidence" value="ECO:0007669"/>
    <property type="project" value="UniProtKB-KW"/>
</dbReference>
<dbReference type="OrthoDB" id="2989600at2"/>
<name>A0A4Y3R924_STRCI</name>
<evidence type="ECO:0000256" key="3">
    <source>
        <dbReference type="SAM" id="MobiDB-lite"/>
    </source>
</evidence>
<feature type="region of interest" description="Disordered" evidence="3">
    <location>
        <begin position="308"/>
        <end position="331"/>
    </location>
</feature>
<sequence>MEHGVLVPPVYSPIPPAIHPRHALIDQQTAAWAQDFGIGSPELREKLIGHDIGTFAARILPDGNEEVISLLADFVLWLFGVDDGHCEEGELGADPGALVPVLSRLLRIAQNPEADMLTDDSLAAGLRDLHRRMRRHGTPGQVARWVDALREYFLSVVWEASHRSKGTVPDLNDYTLMRLYDGATSVVMPLLEMGHGYELQPHERDSTAVRAAAEMAYFIITWDNDLFSYHKESRSPQYYLNVLRVLEHHHGMTPARALDTAVAQRDRVMCLFLRLRERLSATGSPQLRQYLASVTSFIRAAQDWGISSRRYTTPDDPAELPTTFRDTPTDDSTEPLAIPAIAWWWELVHGGTDESAHTAPAPAADDRNGTLDVPHLPLRDPVTTGQTPHRSYA</sequence>
<organism evidence="4 5">
    <name type="scientific">Streptomyces cacaoi</name>
    <dbReference type="NCBI Taxonomy" id="1898"/>
    <lineage>
        <taxon>Bacteria</taxon>
        <taxon>Bacillati</taxon>
        <taxon>Actinomycetota</taxon>
        <taxon>Actinomycetes</taxon>
        <taxon>Kitasatosporales</taxon>
        <taxon>Streptomycetaceae</taxon>
        <taxon>Streptomyces</taxon>
    </lineage>
</organism>
<dbReference type="InterPro" id="IPR008949">
    <property type="entry name" value="Isoprenoid_synthase_dom_sf"/>
</dbReference>
<dbReference type="InterPro" id="IPR034686">
    <property type="entry name" value="Terpene_cyclase-like_2"/>
</dbReference>
<evidence type="ECO:0000313" key="4">
    <source>
        <dbReference type="EMBL" id="GEB54181.1"/>
    </source>
</evidence>
<dbReference type="Gene3D" id="1.10.600.10">
    <property type="entry name" value="Farnesyl Diphosphate Synthase"/>
    <property type="match status" value="1"/>
</dbReference>
<dbReference type="SFLD" id="SFLDS00005">
    <property type="entry name" value="Isoprenoid_Synthase_Type_I"/>
    <property type="match status" value="1"/>
</dbReference>
<comment type="caution">
    <text evidence="4">The sequence shown here is derived from an EMBL/GenBank/DDBJ whole genome shotgun (WGS) entry which is preliminary data.</text>
</comment>
<dbReference type="AlphaFoldDB" id="A0A4Y3R924"/>
<proteinExistence type="inferred from homology"/>
<feature type="compositionally biased region" description="Polar residues" evidence="3">
    <location>
        <begin position="383"/>
        <end position="393"/>
    </location>
</feature>
<accession>A0A4Y3R924</accession>
<dbReference type="InterPro" id="IPR048143">
    <property type="entry name" value="Selin_dien_syn"/>
</dbReference>
<keyword evidence="2" id="KW-0460">Magnesium</keyword>
<dbReference type="EMBL" id="BJMM01000088">
    <property type="protein sequence ID" value="GEB54181.1"/>
    <property type="molecule type" value="Genomic_DNA"/>
</dbReference>
<dbReference type="GO" id="GO:0010333">
    <property type="term" value="F:terpene synthase activity"/>
    <property type="evidence" value="ECO:0007669"/>
    <property type="project" value="InterPro"/>
</dbReference>
<dbReference type="NCBIfam" id="NF041565">
    <property type="entry name" value="selin_dien_syn"/>
    <property type="match status" value="1"/>
</dbReference>
<gene>
    <name evidence="4" type="ORF">SCA03_67320</name>
</gene>
<dbReference type="RefSeq" id="WP_086818176.1">
    <property type="nucleotide sequence ID" value="NZ_BJMM01000088.1"/>
</dbReference>
<protein>
    <recommendedName>
        <fullName evidence="2">Terpene synthase</fullName>
        <ecNumber evidence="2">4.2.3.-</ecNumber>
    </recommendedName>
</protein>
<dbReference type="SUPFAM" id="SSF48576">
    <property type="entry name" value="Terpenoid synthases"/>
    <property type="match status" value="1"/>
</dbReference>
<comment type="similarity">
    <text evidence="2">Belongs to the terpene synthase family.</text>
</comment>
<keyword evidence="5" id="KW-1185">Reference proteome</keyword>
<dbReference type="PANTHER" id="PTHR35201:SF4">
    <property type="entry name" value="BETA-PINACENE SYNTHASE-RELATED"/>
    <property type="match status" value="1"/>
</dbReference>
<dbReference type="Proteomes" id="UP000319210">
    <property type="component" value="Unassembled WGS sequence"/>
</dbReference>